<dbReference type="AlphaFoldDB" id="A0A229X8Q3"/>
<proteinExistence type="predicted"/>
<evidence type="ECO:0000313" key="3">
    <source>
        <dbReference type="EMBL" id="RLL98193.1"/>
    </source>
</evidence>
<dbReference type="EMBL" id="NIDN02000058">
    <property type="protein sequence ID" value="RLL98193.1"/>
    <property type="molecule type" value="Genomic_DNA"/>
</dbReference>
<keyword evidence="2" id="KW-0812">Transmembrane</keyword>
<evidence type="ECO:0000256" key="2">
    <source>
        <dbReference type="SAM" id="Phobius"/>
    </source>
</evidence>
<keyword evidence="4" id="KW-1185">Reference proteome</keyword>
<gene>
    <name evidence="3" type="ORF">CFD26_102086</name>
</gene>
<comment type="caution">
    <text evidence="3">The sequence shown here is derived from an EMBL/GenBank/DDBJ whole genome shotgun (WGS) entry which is preliminary data.</text>
</comment>
<reference evidence="3 4" key="1">
    <citation type="submission" date="2018-08" db="EMBL/GenBank/DDBJ databases">
        <title>Draft genome sequences of two Aspergillus turcosus clinical strains isolated from bronchoalveolar lavage fluid: one azole-susceptible and the other azole-resistant.</title>
        <authorList>
            <person name="Parent-Michaud M."/>
            <person name="Dufresne P.J."/>
            <person name="Fournier E."/>
            <person name="Martineau C."/>
            <person name="Moreira S."/>
            <person name="Perkins V."/>
            <person name="De Repentigny L."/>
            <person name="Dufresne S.F."/>
        </authorList>
    </citation>
    <scope>NUCLEOTIDE SEQUENCE [LARGE SCALE GENOMIC DNA]</scope>
    <source>
        <strain evidence="3">HMR AF 1038</strain>
    </source>
</reference>
<dbReference type="STRING" id="1245748.A0A229X8Q3"/>
<feature type="transmembrane region" description="Helical" evidence="2">
    <location>
        <begin position="245"/>
        <end position="267"/>
    </location>
</feature>
<feature type="compositionally biased region" description="Polar residues" evidence="1">
    <location>
        <begin position="436"/>
        <end position="445"/>
    </location>
</feature>
<feature type="compositionally biased region" description="Polar residues" evidence="1">
    <location>
        <begin position="94"/>
        <end position="114"/>
    </location>
</feature>
<name>A0A229X8Q3_9EURO</name>
<feature type="region of interest" description="Disordered" evidence="1">
    <location>
        <begin position="94"/>
        <end position="126"/>
    </location>
</feature>
<keyword evidence="2" id="KW-1133">Transmembrane helix</keyword>
<protein>
    <submittedName>
        <fullName evidence="3">Uncharacterized protein</fullName>
    </submittedName>
</protein>
<feature type="region of interest" description="Disordered" evidence="1">
    <location>
        <begin position="424"/>
        <end position="468"/>
    </location>
</feature>
<feature type="region of interest" description="Disordered" evidence="1">
    <location>
        <begin position="25"/>
        <end position="81"/>
    </location>
</feature>
<dbReference type="Proteomes" id="UP000215289">
    <property type="component" value="Unassembled WGS sequence"/>
</dbReference>
<accession>A0A229X8Q3</accession>
<organism evidence="3 4">
    <name type="scientific">Aspergillus turcosus</name>
    <dbReference type="NCBI Taxonomy" id="1245748"/>
    <lineage>
        <taxon>Eukaryota</taxon>
        <taxon>Fungi</taxon>
        <taxon>Dikarya</taxon>
        <taxon>Ascomycota</taxon>
        <taxon>Pezizomycotina</taxon>
        <taxon>Eurotiomycetes</taxon>
        <taxon>Eurotiomycetidae</taxon>
        <taxon>Eurotiales</taxon>
        <taxon>Aspergillaceae</taxon>
        <taxon>Aspergillus</taxon>
        <taxon>Aspergillus subgen. Fumigati</taxon>
    </lineage>
</organism>
<keyword evidence="2" id="KW-0472">Membrane</keyword>
<feature type="compositionally biased region" description="Low complexity" evidence="1">
    <location>
        <begin position="115"/>
        <end position="126"/>
    </location>
</feature>
<dbReference type="OrthoDB" id="4497412at2759"/>
<evidence type="ECO:0000313" key="4">
    <source>
        <dbReference type="Proteomes" id="UP000215289"/>
    </source>
</evidence>
<feature type="compositionally biased region" description="Low complexity" evidence="1">
    <location>
        <begin position="49"/>
        <end position="81"/>
    </location>
</feature>
<sequence>MSMSSPSIILYLGLRCTKVPRSPIAATSSPAAVPEPTPFVAVSVQGPDPVTTAPPSTTETAEAVSVQSPEPVTTTPPSSTETAEAFLVQVPKPVTTTQPSSTETADALSVQNPEPATTSPPSSTKTADAVSISSLIVVAPSDGLSVALPTTSSLSEAHESNTDIHRFIPSPISHNQTSGLLSTDLSTKPSSSEVLTTSTAETTFMVETPTTTTIPSAFPSAANPLQDFPDPGSEDVRNRHTLRTILGSIFGTLGFIALILLMCFLIYRYRRRKPRDGRSLGGSEKLLRGGRHSADSWASSQHAFLSRTSSLSDAPSALDHHVPGLNLGSTYAHVRKGSSHLSEPDPNPSDVSPDMRAHIGRAIGGAQVHSTPGDQPREKPISPNFQINQDQQSIYSSERSLGSTIILPGRSSFGSSLQRASYPISISDLGPPGPNDSVTRVSTRSDPFDLEAPPNAMHRHSSGALPRG</sequence>
<feature type="region of interest" description="Disordered" evidence="1">
    <location>
        <begin position="334"/>
        <end position="356"/>
    </location>
</feature>
<evidence type="ECO:0000256" key="1">
    <source>
        <dbReference type="SAM" id="MobiDB-lite"/>
    </source>
</evidence>